<accession>A0ABP6CFK0</accession>
<feature type="compositionally biased region" description="Low complexity" evidence="2">
    <location>
        <begin position="481"/>
        <end position="491"/>
    </location>
</feature>
<dbReference type="Gene3D" id="3.30.70.2390">
    <property type="match status" value="1"/>
</dbReference>
<evidence type="ECO:0000313" key="7">
    <source>
        <dbReference type="Proteomes" id="UP001501447"/>
    </source>
</evidence>
<feature type="domain" description="LytR/CpsA/Psr regulator C-terminal" evidence="5">
    <location>
        <begin position="387"/>
        <end position="471"/>
    </location>
</feature>
<organism evidence="6 7">
    <name type="scientific">Streptomyces axinellae</name>
    <dbReference type="NCBI Taxonomy" id="552788"/>
    <lineage>
        <taxon>Bacteria</taxon>
        <taxon>Bacillati</taxon>
        <taxon>Actinomycetota</taxon>
        <taxon>Actinomycetes</taxon>
        <taxon>Kitasatosporales</taxon>
        <taxon>Streptomycetaceae</taxon>
        <taxon>Streptomyces</taxon>
    </lineage>
</organism>
<feature type="region of interest" description="Disordered" evidence="2">
    <location>
        <begin position="456"/>
        <end position="475"/>
    </location>
</feature>
<comment type="caution">
    <text evidence="6">The sequence shown here is derived from an EMBL/GenBank/DDBJ whole genome shotgun (WGS) entry which is preliminary data.</text>
</comment>
<dbReference type="NCBIfam" id="TIGR00350">
    <property type="entry name" value="lytR_cpsA_psr"/>
    <property type="match status" value="1"/>
</dbReference>
<dbReference type="EMBL" id="BAAARJ010000011">
    <property type="protein sequence ID" value="GAA2618611.1"/>
    <property type="molecule type" value="Genomic_DNA"/>
</dbReference>
<keyword evidence="3" id="KW-1133">Transmembrane helix</keyword>
<keyword evidence="3" id="KW-0812">Transmembrane</keyword>
<dbReference type="InterPro" id="IPR027381">
    <property type="entry name" value="LytR/CpsA/Psr_C"/>
</dbReference>
<evidence type="ECO:0000256" key="1">
    <source>
        <dbReference type="ARBA" id="ARBA00006068"/>
    </source>
</evidence>
<dbReference type="InterPro" id="IPR004474">
    <property type="entry name" value="LytR_CpsA_psr"/>
</dbReference>
<dbReference type="Pfam" id="PF03816">
    <property type="entry name" value="LytR_cpsA_psr"/>
    <property type="match status" value="1"/>
</dbReference>
<keyword evidence="7" id="KW-1185">Reference proteome</keyword>
<feature type="transmembrane region" description="Helical" evidence="3">
    <location>
        <begin position="45"/>
        <end position="64"/>
    </location>
</feature>
<dbReference type="Pfam" id="PF13399">
    <property type="entry name" value="LytR_C"/>
    <property type="match status" value="1"/>
</dbReference>
<evidence type="ECO:0000256" key="2">
    <source>
        <dbReference type="SAM" id="MobiDB-lite"/>
    </source>
</evidence>
<proteinExistence type="inferred from homology"/>
<keyword evidence="3" id="KW-0472">Membrane</keyword>
<comment type="similarity">
    <text evidence="1">Belongs to the LytR/CpsA/Psr (LCP) family.</text>
</comment>
<feature type="region of interest" description="Disordered" evidence="2">
    <location>
        <begin position="480"/>
        <end position="501"/>
    </location>
</feature>
<evidence type="ECO:0000313" key="6">
    <source>
        <dbReference type="EMBL" id="GAA2618611.1"/>
    </source>
</evidence>
<gene>
    <name evidence="6" type="ORF">GCM10009863_35680</name>
</gene>
<protein>
    <submittedName>
        <fullName evidence="6">LCP family protein</fullName>
    </submittedName>
</protein>
<dbReference type="InterPro" id="IPR050922">
    <property type="entry name" value="LytR/CpsA/Psr_CW_biosynth"/>
</dbReference>
<sequence>MPERGQSPHPHDPAAPPPHGHPGSGGVPARDPGRGRRPRRWGKRFILLASVLLLTASGAGHAVVSQLNKDVRRVDPFRGLDDRPRAGVSDSSNILVVGTDRRDRISAQQRKKYKLGGAACDCTDTLMLVHLSADRKRASVVSLPRDSYTELPAHQDRATGKVLPARPAKLNAAYTAGGPALTVRTVEKMTDVHVDHYLEVDFTSFMSTVDVLGGVPVCTEKPLKDSYSGLNIPKGTTRLNGGQALQYVRARHLDGGSDLGRMKRQQRFLASVISRATDNGVLMNPVRFNQVARTLLRSVRADRGFGSGQMMALGQAMRGFRPSSSEFASVPLSDTDYRAPELGSTVRWDQKKAEELFAALREDRPLSVDKQPAKPSGPAQVEVPPRDIRVEVRNATGKTGLGARIDRELRTGGFATTQAPTNAPKAKDTRTALTYDPRWDRSARSLAAALPGVKMVPAKGQGPRMRVTVGDPDQRVRRVRAPALASAPGGAPVRGDKVGCG</sequence>
<dbReference type="PANTHER" id="PTHR33392:SF6">
    <property type="entry name" value="POLYISOPRENYL-TEICHOIC ACID--PEPTIDOGLYCAN TEICHOIC ACID TRANSFERASE TAGU"/>
    <property type="match status" value="1"/>
</dbReference>
<reference evidence="7" key="1">
    <citation type="journal article" date="2019" name="Int. J. Syst. Evol. Microbiol.">
        <title>The Global Catalogue of Microorganisms (GCM) 10K type strain sequencing project: providing services to taxonomists for standard genome sequencing and annotation.</title>
        <authorList>
            <consortium name="The Broad Institute Genomics Platform"/>
            <consortium name="The Broad Institute Genome Sequencing Center for Infectious Disease"/>
            <person name="Wu L."/>
            <person name="Ma J."/>
        </authorList>
    </citation>
    <scope>NUCLEOTIDE SEQUENCE [LARGE SCALE GENOMIC DNA]</scope>
    <source>
        <strain evidence="7">JCM 16373</strain>
    </source>
</reference>
<feature type="region of interest" description="Disordered" evidence="2">
    <location>
        <begin position="363"/>
        <end position="382"/>
    </location>
</feature>
<dbReference type="Gene3D" id="3.40.630.190">
    <property type="entry name" value="LCP protein"/>
    <property type="match status" value="1"/>
</dbReference>
<feature type="domain" description="Cell envelope-related transcriptional attenuator" evidence="4">
    <location>
        <begin position="123"/>
        <end position="276"/>
    </location>
</feature>
<dbReference type="RefSeq" id="WP_344567115.1">
    <property type="nucleotide sequence ID" value="NZ_BAAARJ010000011.1"/>
</dbReference>
<dbReference type="PANTHER" id="PTHR33392">
    <property type="entry name" value="POLYISOPRENYL-TEICHOIC ACID--PEPTIDOGLYCAN TEICHOIC ACID TRANSFERASE TAGU"/>
    <property type="match status" value="1"/>
</dbReference>
<evidence type="ECO:0000256" key="3">
    <source>
        <dbReference type="SAM" id="Phobius"/>
    </source>
</evidence>
<evidence type="ECO:0000259" key="5">
    <source>
        <dbReference type="Pfam" id="PF13399"/>
    </source>
</evidence>
<name>A0ABP6CFK0_9ACTN</name>
<evidence type="ECO:0000259" key="4">
    <source>
        <dbReference type="Pfam" id="PF03816"/>
    </source>
</evidence>
<feature type="region of interest" description="Disordered" evidence="2">
    <location>
        <begin position="1"/>
        <end position="38"/>
    </location>
</feature>
<dbReference type="Proteomes" id="UP001501447">
    <property type="component" value="Unassembled WGS sequence"/>
</dbReference>